<evidence type="ECO:0000313" key="2">
    <source>
        <dbReference type="EMBL" id="GAA3047192.1"/>
    </source>
</evidence>
<comment type="caution">
    <text evidence="2">The sequence shown here is derived from an EMBL/GenBank/DDBJ whole genome shotgun (WGS) entry which is preliminary data.</text>
</comment>
<dbReference type="Proteomes" id="UP001501532">
    <property type="component" value="Unassembled WGS sequence"/>
</dbReference>
<reference evidence="3" key="1">
    <citation type="journal article" date="2019" name="Int. J. Syst. Evol. Microbiol.">
        <title>The Global Catalogue of Microorganisms (GCM) 10K type strain sequencing project: providing services to taxonomists for standard genome sequencing and annotation.</title>
        <authorList>
            <consortium name="The Broad Institute Genomics Platform"/>
            <consortium name="The Broad Institute Genome Sequencing Center for Infectious Disease"/>
            <person name="Wu L."/>
            <person name="Ma J."/>
        </authorList>
    </citation>
    <scope>NUCLEOTIDE SEQUENCE [LARGE SCALE GENOMIC DNA]</scope>
    <source>
        <strain evidence="3">JCM 9091</strain>
    </source>
</reference>
<evidence type="ECO:0000256" key="1">
    <source>
        <dbReference type="SAM" id="Phobius"/>
    </source>
</evidence>
<name>A0ABP6LMT6_9ACTN</name>
<keyword evidence="1" id="KW-1133">Transmembrane helix</keyword>
<keyword evidence="1" id="KW-0472">Membrane</keyword>
<sequence length="268" mass="28998">MRAYLMTRGTMRKHDYAFLGEAPAEPWWDALTPWVLLESEEVIVHRNEAGGANLLISGIPSRRTDVLGTRIRHTVVVEDAHREHGLALWMVRCGLDDGERTRLGDALDGAFPGDLVDALMTGAHDDVEHRLLATLRQAAEGSEEDKAGKDIPGSWAGSVHDATASEAFMARARRLLAEEQTGYAFTTHALLTADGARRAASSLSGEVAALLHEGELEVVEQLGKARVPAPRRDSIAQAGTKRRVLSALGALAVALAVALGAWWLIRHL</sequence>
<keyword evidence="3" id="KW-1185">Reference proteome</keyword>
<evidence type="ECO:0000313" key="3">
    <source>
        <dbReference type="Proteomes" id="UP001501532"/>
    </source>
</evidence>
<gene>
    <name evidence="2" type="ORF">GCM10010448_32650</name>
</gene>
<keyword evidence="1" id="KW-0812">Transmembrane</keyword>
<organism evidence="2 3">
    <name type="scientific">Streptomyces glomeratus</name>
    <dbReference type="NCBI Taxonomy" id="284452"/>
    <lineage>
        <taxon>Bacteria</taxon>
        <taxon>Bacillati</taxon>
        <taxon>Actinomycetota</taxon>
        <taxon>Actinomycetes</taxon>
        <taxon>Kitasatosporales</taxon>
        <taxon>Streptomycetaceae</taxon>
        <taxon>Streptomyces</taxon>
    </lineage>
</organism>
<proteinExistence type="predicted"/>
<feature type="transmembrane region" description="Helical" evidence="1">
    <location>
        <begin position="244"/>
        <end position="265"/>
    </location>
</feature>
<protein>
    <submittedName>
        <fullName evidence="2">Uncharacterized protein</fullName>
    </submittedName>
</protein>
<dbReference type="EMBL" id="BAAAUF010000022">
    <property type="protein sequence ID" value="GAA3047192.1"/>
    <property type="molecule type" value="Genomic_DNA"/>
</dbReference>
<accession>A0ABP6LMT6</accession>